<comment type="similarity">
    <text evidence="2 7">Belongs to the ExbD/TolR family.</text>
</comment>
<keyword evidence="3" id="KW-1003">Cell membrane</keyword>
<comment type="subcellular location">
    <subcellularLocation>
        <location evidence="1">Cell membrane</location>
        <topology evidence="1">Single-pass membrane protein</topology>
    </subcellularLocation>
    <subcellularLocation>
        <location evidence="7">Cell membrane</location>
        <topology evidence="7">Single-pass type II membrane protein</topology>
    </subcellularLocation>
</comment>
<protein>
    <submittedName>
        <fullName evidence="9">ExbD/TolR family protein</fullName>
    </submittedName>
</protein>
<dbReference type="Proteomes" id="UP001595629">
    <property type="component" value="Unassembled WGS sequence"/>
</dbReference>
<evidence type="ECO:0000256" key="3">
    <source>
        <dbReference type="ARBA" id="ARBA00022475"/>
    </source>
</evidence>
<dbReference type="EMBL" id="JBHRXI010000001">
    <property type="protein sequence ID" value="MFC3612270.1"/>
    <property type="molecule type" value="Genomic_DNA"/>
</dbReference>
<evidence type="ECO:0000313" key="9">
    <source>
        <dbReference type="EMBL" id="MFC3612270.1"/>
    </source>
</evidence>
<dbReference type="Pfam" id="PF02472">
    <property type="entry name" value="ExbD"/>
    <property type="match status" value="1"/>
</dbReference>
<keyword evidence="7" id="KW-0653">Protein transport</keyword>
<evidence type="ECO:0000256" key="1">
    <source>
        <dbReference type="ARBA" id="ARBA00004162"/>
    </source>
</evidence>
<proteinExistence type="inferred from homology"/>
<keyword evidence="10" id="KW-1185">Reference proteome</keyword>
<accession>A0ABV7TAQ3</accession>
<evidence type="ECO:0000256" key="7">
    <source>
        <dbReference type="RuleBase" id="RU003879"/>
    </source>
</evidence>
<sequence>MIQYPRRQSKRDPSIALINIVFLMLIFFLIAGTIAAPLDADLRLVETSGLEGREPPDALVLRADGGLSFRGAPTDAQQFMAGHTQGPVRIVPDRNSSGQRLVEISSELRGLGATSVILVTERAIQ</sequence>
<dbReference type="RefSeq" id="WP_386733458.1">
    <property type="nucleotide sequence ID" value="NZ_JBHRXI010000001.1"/>
</dbReference>
<keyword evidence="5 8" id="KW-1133">Transmembrane helix</keyword>
<evidence type="ECO:0000313" key="10">
    <source>
        <dbReference type="Proteomes" id="UP001595629"/>
    </source>
</evidence>
<keyword evidence="6 8" id="KW-0472">Membrane</keyword>
<dbReference type="InterPro" id="IPR003400">
    <property type="entry name" value="ExbD"/>
</dbReference>
<keyword evidence="7" id="KW-0813">Transport</keyword>
<evidence type="ECO:0000256" key="6">
    <source>
        <dbReference type="ARBA" id="ARBA00023136"/>
    </source>
</evidence>
<keyword evidence="4 7" id="KW-0812">Transmembrane</keyword>
<reference evidence="10" key="1">
    <citation type="journal article" date="2019" name="Int. J. Syst. Evol. Microbiol.">
        <title>The Global Catalogue of Microorganisms (GCM) 10K type strain sequencing project: providing services to taxonomists for standard genome sequencing and annotation.</title>
        <authorList>
            <consortium name="The Broad Institute Genomics Platform"/>
            <consortium name="The Broad Institute Genome Sequencing Center for Infectious Disease"/>
            <person name="Wu L."/>
            <person name="Ma J."/>
        </authorList>
    </citation>
    <scope>NUCLEOTIDE SEQUENCE [LARGE SCALE GENOMIC DNA]</scope>
    <source>
        <strain evidence="10">KCTC 42911</strain>
    </source>
</reference>
<organism evidence="9 10">
    <name type="scientific">Lutimaribacter marinistellae</name>
    <dbReference type="NCBI Taxonomy" id="1820329"/>
    <lineage>
        <taxon>Bacteria</taxon>
        <taxon>Pseudomonadati</taxon>
        <taxon>Pseudomonadota</taxon>
        <taxon>Alphaproteobacteria</taxon>
        <taxon>Rhodobacterales</taxon>
        <taxon>Roseobacteraceae</taxon>
        <taxon>Lutimaribacter</taxon>
    </lineage>
</organism>
<gene>
    <name evidence="9" type="ORF">ACFORG_00735</name>
</gene>
<evidence type="ECO:0000256" key="2">
    <source>
        <dbReference type="ARBA" id="ARBA00005811"/>
    </source>
</evidence>
<comment type="caution">
    <text evidence="9">The sequence shown here is derived from an EMBL/GenBank/DDBJ whole genome shotgun (WGS) entry which is preliminary data.</text>
</comment>
<evidence type="ECO:0000256" key="8">
    <source>
        <dbReference type="SAM" id="Phobius"/>
    </source>
</evidence>
<feature type="transmembrane region" description="Helical" evidence="8">
    <location>
        <begin position="16"/>
        <end position="38"/>
    </location>
</feature>
<evidence type="ECO:0000256" key="4">
    <source>
        <dbReference type="ARBA" id="ARBA00022692"/>
    </source>
</evidence>
<name>A0ABV7TAQ3_9RHOB</name>
<evidence type="ECO:0000256" key="5">
    <source>
        <dbReference type="ARBA" id="ARBA00022989"/>
    </source>
</evidence>